<dbReference type="InterPro" id="IPR000602">
    <property type="entry name" value="Glyco_hydro_38_N"/>
</dbReference>
<dbReference type="SUPFAM" id="SSF88713">
    <property type="entry name" value="Glycoside hydrolase/deacetylase"/>
    <property type="match status" value="1"/>
</dbReference>
<dbReference type="Gene3D" id="3.20.110.10">
    <property type="entry name" value="Glycoside hydrolase 38, N terminal domain"/>
    <property type="match status" value="1"/>
</dbReference>
<proteinExistence type="predicted"/>
<comment type="caution">
    <text evidence="3">The sequence shown here is derived from an EMBL/GenBank/DDBJ whole genome shotgun (WGS) entry which is preliminary data.</text>
</comment>
<dbReference type="AlphaFoldDB" id="A0AAN8ZUX4"/>
<dbReference type="InterPro" id="IPR027291">
    <property type="entry name" value="Glyco_hydro_38_N_sf"/>
</dbReference>
<dbReference type="SUPFAM" id="SSF50249">
    <property type="entry name" value="Nucleic acid-binding proteins"/>
    <property type="match status" value="1"/>
</dbReference>
<protein>
    <submittedName>
        <fullName evidence="3">Glycoside hydrolase family 38, N-terminal domain</fullName>
    </submittedName>
</protein>
<dbReference type="Pfam" id="PF01074">
    <property type="entry name" value="Glyco_hydro_38N"/>
    <property type="match status" value="1"/>
</dbReference>
<dbReference type="PANTHER" id="PTHR11607">
    <property type="entry name" value="ALPHA-MANNOSIDASE"/>
    <property type="match status" value="1"/>
</dbReference>
<keyword evidence="3" id="KW-0378">Hydrolase</keyword>
<dbReference type="Proteomes" id="UP001370490">
    <property type="component" value="Unassembled WGS sequence"/>
</dbReference>
<sequence>MPFRFLVKLVDELMKYAFFHRGWTTRTVHTQNALKSLANAGRLEFVYDDKFLSGWQIDPFGHSAVQGYLLGAELGFNSIHFARIEDQDRAKHKDDKTLKVIWQGSKTFGSFAQVKLDAYVGRSLTLIKLQVNVTRMNHILWTMGEDFVYQYSLGPSKWTREIYVHDARNRGGDHECLYHKIDFQGNEKDMYCRIVTTEYDPNRNSLIRDYREDWSLEVIHYYPMKTNEFSMLMGHNFLTFETKLENAA</sequence>
<dbReference type="InterPro" id="IPR012340">
    <property type="entry name" value="NA-bd_OB-fold"/>
</dbReference>
<name>A0AAN8ZUX4_9MAGN</name>
<evidence type="ECO:0000259" key="1">
    <source>
        <dbReference type="Pfam" id="PF00181"/>
    </source>
</evidence>
<dbReference type="PANTHER" id="PTHR11607:SF61">
    <property type="entry name" value="ALPHA-MANNOSIDASE"/>
    <property type="match status" value="1"/>
</dbReference>
<dbReference type="InterPro" id="IPR050843">
    <property type="entry name" value="Glycosyl_Hydrlase_38"/>
</dbReference>
<dbReference type="Gene3D" id="2.40.50.140">
    <property type="entry name" value="Nucleic acid-binding proteins"/>
    <property type="match status" value="1"/>
</dbReference>
<feature type="domain" description="Large ribosomal subunit protein uL2 RNA-binding" evidence="1">
    <location>
        <begin position="167"/>
        <end position="207"/>
    </location>
</feature>
<dbReference type="Pfam" id="PF00181">
    <property type="entry name" value="Ribosomal_L2_N"/>
    <property type="match status" value="1"/>
</dbReference>
<evidence type="ECO:0000313" key="4">
    <source>
        <dbReference type="Proteomes" id="UP001370490"/>
    </source>
</evidence>
<evidence type="ECO:0000259" key="2">
    <source>
        <dbReference type="Pfam" id="PF01074"/>
    </source>
</evidence>
<dbReference type="InterPro" id="IPR022666">
    <property type="entry name" value="Ribosomal_uL2_RNA-bd_dom"/>
</dbReference>
<keyword evidence="4" id="KW-1185">Reference proteome</keyword>
<accession>A0AAN8ZUX4</accession>
<feature type="domain" description="Glycoside hydrolase family 38 N-terminal" evidence="2">
    <location>
        <begin position="53"/>
        <end position="153"/>
    </location>
</feature>
<organism evidence="3 4">
    <name type="scientific">Dillenia turbinata</name>
    <dbReference type="NCBI Taxonomy" id="194707"/>
    <lineage>
        <taxon>Eukaryota</taxon>
        <taxon>Viridiplantae</taxon>
        <taxon>Streptophyta</taxon>
        <taxon>Embryophyta</taxon>
        <taxon>Tracheophyta</taxon>
        <taxon>Spermatophyta</taxon>
        <taxon>Magnoliopsida</taxon>
        <taxon>eudicotyledons</taxon>
        <taxon>Gunneridae</taxon>
        <taxon>Pentapetalae</taxon>
        <taxon>Dilleniales</taxon>
        <taxon>Dilleniaceae</taxon>
        <taxon>Dillenia</taxon>
    </lineage>
</organism>
<reference evidence="3 4" key="1">
    <citation type="submission" date="2023-12" db="EMBL/GenBank/DDBJ databases">
        <title>A high-quality genome assembly for Dillenia turbinata (Dilleniales).</title>
        <authorList>
            <person name="Chanderbali A."/>
        </authorList>
    </citation>
    <scope>NUCLEOTIDE SEQUENCE [LARGE SCALE GENOMIC DNA]</scope>
    <source>
        <strain evidence="3">LSX21</strain>
        <tissue evidence="3">Leaf</tissue>
    </source>
</reference>
<evidence type="ECO:0000313" key="3">
    <source>
        <dbReference type="EMBL" id="KAK6946080.1"/>
    </source>
</evidence>
<gene>
    <name evidence="3" type="ORF">RJ641_013624</name>
</gene>
<dbReference type="EMBL" id="JBAMMX010000002">
    <property type="protein sequence ID" value="KAK6946080.1"/>
    <property type="molecule type" value="Genomic_DNA"/>
</dbReference>
<dbReference type="InterPro" id="IPR011330">
    <property type="entry name" value="Glyco_hydro/deAcase_b/a-brl"/>
</dbReference>
<dbReference type="GO" id="GO:0006013">
    <property type="term" value="P:mannose metabolic process"/>
    <property type="evidence" value="ECO:0007669"/>
    <property type="project" value="InterPro"/>
</dbReference>
<dbReference type="GO" id="GO:0004559">
    <property type="term" value="F:alpha-mannosidase activity"/>
    <property type="evidence" value="ECO:0007669"/>
    <property type="project" value="InterPro"/>
</dbReference>